<sequence length="59" mass="6504">MPDRSFEFNTHPSSPIEKTQSHIRQQEISPLFSSFFETPAAVLGTATGRGNAITVRSLL</sequence>
<feature type="compositionally biased region" description="Polar residues" evidence="1">
    <location>
        <begin position="7"/>
        <end position="23"/>
    </location>
</feature>
<dbReference type="AlphaFoldDB" id="J9GRD9"/>
<comment type="caution">
    <text evidence="2">The sequence shown here is derived from an EMBL/GenBank/DDBJ whole genome shotgun (WGS) entry which is preliminary data.</text>
</comment>
<feature type="region of interest" description="Disordered" evidence="1">
    <location>
        <begin position="1"/>
        <end position="23"/>
    </location>
</feature>
<name>J9GRD9_9ZZZZ</name>
<evidence type="ECO:0000313" key="2">
    <source>
        <dbReference type="EMBL" id="EJX05078.1"/>
    </source>
</evidence>
<organism evidence="2">
    <name type="scientific">gut metagenome</name>
    <dbReference type="NCBI Taxonomy" id="749906"/>
    <lineage>
        <taxon>unclassified sequences</taxon>
        <taxon>metagenomes</taxon>
        <taxon>organismal metagenomes</taxon>
    </lineage>
</organism>
<evidence type="ECO:0000256" key="1">
    <source>
        <dbReference type="SAM" id="MobiDB-lite"/>
    </source>
</evidence>
<gene>
    <name evidence="2" type="ORF">EVA_06816</name>
</gene>
<protein>
    <submittedName>
        <fullName evidence="2">Uncharacterized protein</fullName>
    </submittedName>
</protein>
<reference evidence="2" key="1">
    <citation type="journal article" date="2012" name="PLoS ONE">
        <title>Gene sets for utilization of primary and secondary nutrition supplies in the distal gut of endangered iberian lynx.</title>
        <authorList>
            <person name="Alcaide M."/>
            <person name="Messina E."/>
            <person name="Richter M."/>
            <person name="Bargiela R."/>
            <person name="Peplies J."/>
            <person name="Huws S.A."/>
            <person name="Newbold C.J."/>
            <person name="Golyshin P.N."/>
            <person name="Simon M.A."/>
            <person name="Lopez G."/>
            <person name="Yakimov M.M."/>
            <person name="Ferrer M."/>
        </authorList>
    </citation>
    <scope>NUCLEOTIDE SEQUENCE</scope>
</reference>
<accession>J9GRD9</accession>
<proteinExistence type="predicted"/>
<dbReference type="EMBL" id="AMCI01001589">
    <property type="protein sequence ID" value="EJX05078.1"/>
    <property type="molecule type" value="Genomic_DNA"/>
</dbReference>